<feature type="transmembrane region" description="Helical" evidence="1">
    <location>
        <begin position="314"/>
        <end position="332"/>
    </location>
</feature>
<gene>
    <name evidence="2" type="ORF">IGS67_00205</name>
</gene>
<evidence type="ECO:0000313" key="2">
    <source>
        <dbReference type="EMBL" id="MBD9697923.1"/>
    </source>
</evidence>
<reference evidence="2 3" key="1">
    <citation type="submission" date="2020-09" db="EMBL/GenBank/DDBJ databases">
        <title>Flavimobilis rhizosphaerae sp. nov., isolated from rhizosphere soil of Spartina alterniflora.</title>
        <authorList>
            <person name="Hanqin C."/>
        </authorList>
    </citation>
    <scope>NUCLEOTIDE SEQUENCE [LARGE SCALE GENOMIC DNA]</scope>
    <source>
        <strain evidence="2 3">GY 10621</strain>
    </source>
</reference>
<accession>A0ABR9DLA8</accession>
<feature type="transmembrane region" description="Helical" evidence="1">
    <location>
        <begin position="178"/>
        <end position="200"/>
    </location>
</feature>
<evidence type="ECO:0000313" key="3">
    <source>
        <dbReference type="Proteomes" id="UP000642107"/>
    </source>
</evidence>
<feature type="transmembrane region" description="Helical" evidence="1">
    <location>
        <begin position="476"/>
        <end position="493"/>
    </location>
</feature>
<feature type="transmembrane region" description="Helical" evidence="1">
    <location>
        <begin position="408"/>
        <end position="429"/>
    </location>
</feature>
<feature type="transmembrane region" description="Helical" evidence="1">
    <location>
        <begin position="117"/>
        <end position="138"/>
    </location>
</feature>
<feature type="transmembrane region" description="Helical" evidence="1">
    <location>
        <begin position="70"/>
        <end position="86"/>
    </location>
</feature>
<keyword evidence="1" id="KW-0812">Transmembrane</keyword>
<comment type="caution">
    <text evidence="2">The sequence shown here is derived from an EMBL/GenBank/DDBJ whole genome shotgun (WGS) entry which is preliminary data.</text>
</comment>
<keyword evidence="1" id="KW-1133">Transmembrane helix</keyword>
<feature type="transmembrane region" description="Helical" evidence="1">
    <location>
        <begin position="150"/>
        <end position="171"/>
    </location>
</feature>
<evidence type="ECO:0000256" key="1">
    <source>
        <dbReference type="SAM" id="Phobius"/>
    </source>
</evidence>
<name>A0ABR9DLA8_9MICO</name>
<proteinExistence type="predicted"/>
<dbReference type="EMBL" id="JACZDF010000001">
    <property type="protein sequence ID" value="MBD9697923.1"/>
    <property type="molecule type" value="Genomic_DNA"/>
</dbReference>
<organism evidence="2 3">
    <name type="scientific">Flavimobilis rhizosphaerae</name>
    <dbReference type="NCBI Taxonomy" id="2775421"/>
    <lineage>
        <taxon>Bacteria</taxon>
        <taxon>Bacillati</taxon>
        <taxon>Actinomycetota</taxon>
        <taxon>Actinomycetes</taxon>
        <taxon>Micrococcales</taxon>
        <taxon>Jonesiaceae</taxon>
        <taxon>Flavimobilis</taxon>
    </lineage>
</organism>
<sequence>MTATDAAGVRGALAVWAARAPRALGDLAYLVYIVALSALILLGPGVRAAWLLATGADGRAVLTDQSVPSTWAAATALVWLAALVVGRERGPALRPPFPAAVLGDAGVPRTRSFGGPVLRATLALVVAGALVPAIPVAALVDLGAATPRGAGLVVAVGAVAGLVTAGGWLAGQVIGARTFAAAAGALAAGAALAVAGAWTWAPWALVGTAWHSAAWPDAGAHAGGIVAGVVLALGMVAPLRAGLERLATRRIVGQAVRAQRAQALVDAMDLQASGEVYRALPSVGRRLAAVGHVRGPAAVVVADVVGSLRTPARLLGGVVALVLAGAVVGAELSGTTLAVGPVLAAILTYAGVSVLCDGLRHAAALGEGSAQYGLSRPALRGLHAVWPTLAGIGLAGAGAALAGAPVGLATAVVGVVVAVRLADVLKGVMPVEMLVPIVTPMGDLSAAGRAVWLADGPLLVLAAGVAGGFAADGRGGLGLVAALVAAVLGWRALRR</sequence>
<dbReference type="RefSeq" id="WP_192276561.1">
    <property type="nucleotide sequence ID" value="NZ_JACZDF010000001.1"/>
</dbReference>
<protein>
    <recommendedName>
        <fullName evidence="4">ABC-2 type transport system permease protein</fullName>
    </recommendedName>
</protein>
<dbReference type="Proteomes" id="UP000642107">
    <property type="component" value="Unassembled WGS sequence"/>
</dbReference>
<feature type="transmembrane region" description="Helical" evidence="1">
    <location>
        <begin position="450"/>
        <end position="470"/>
    </location>
</feature>
<evidence type="ECO:0008006" key="4">
    <source>
        <dbReference type="Google" id="ProtNLM"/>
    </source>
</evidence>
<feature type="transmembrane region" description="Helical" evidence="1">
    <location>
        <begin position="29"/>
        <end position="50"/>
    </location>
</feature>
<feature type="transmembrane region" description="Helical" evidence="1">
    <location>
        <begin position="220"/>
        <end position="241"/>
    </location>
</feature>
<keyword evidence="3" id="KW-1185">Reference proteome</keyword>
<keyword evidence="1" id="KW-0472">Membrane</keyword>